<feature type="transmembrane region" description="Helical" evidence="1">
    <location>
        <begin position="209"/>
        <end position="227"/>
    </location>
</feature>
<feature type="transmembrane region" description="Helical" evidence="1">
    <location>
        <begin position="32"/>
        <end position="51"/>
    </location>
</feature>
<keyword evidence="1" id="KW-1133">Transmembrane helix</keyword>
<feature type="transmembrane region" description="Helical" evidence="1">
    <location>
        <begin position="105"/>
        <end position="131"/>
    </location>
</feature>
<gene>
    <name evidence="2" type="ORF">HDF17_000979</name>
</gene>
<organism evidence="2 3">
    <name type="scientific">Granulicella arctica</name>
    <dbReference type="NCBI Taxonomy" id="940613"/>
    <lineage>
        <taxon>Bacteria</taxon>
        <taxon>Pseudomonadati</taxon>
        <taxon>Acidobacteriota</taxon>
        <taxon>Terriglobia</taxon>
        <taxon>Terriglobales</taxon>
        <taxon>Acidobacteriaceae</taxon>
        <taxon>Granulicella</taxon>
    </lineage>
</organism>
<evidence type="ECO:0000256" key="1">
    <source>
        <dbReference type="SAM" id="Phobius"/>
    </source>
</evidence>
<proteinExistence type="predicted"/>
<protein>
    <submittedName>
        <fullName evidence="2">Uncharacterized protein</fullName>
    </submittedName>
</protein>
<feature type="transmembrane region" description="Helical" evidence="1">
    <location>
        <begin position="233"/>
        <end position="255"/>
    </location>
</feature>
<accession>A0A7Y9PF75</accession>
<keyword evidence="1" id="KW-0812">Transmembrane</keyword>
<feature type="transmembrane region" description="Helical" evidence="1">
    <location>
        <begin position="292"/>
        <end position="313"/>
    </location>
</feature>
<name>A0A7Y9PF75_9BACT</name>
<reference evidence="2 3" key="1">
    <citation type="submission" date="2020-07" db="EMBL/GenBank/DDBJ databases">
        <title>Genomic Encyclopedia of Type Strains, Phase IV (KMG-V): Genome sequencing to study the core and pangenomes of soil and plant-associated prokaryotes.</title>
        <authorList>
            <person name="Whitman W."/>
        </authorList>
    </citation>
    <scope>NUCLEOTIDE SEQUENCE [LARGE SCALE GENOMIC DNA]</scope>
    <source>
        <strain evidence="2 3">X4EP2</strain>
    </source>
</reference>
<dbReference type="RefSeq" id="WP_179488328.1">
    <property type="nucleotide sequence ID" value="NZ_JACCCW010000001.1"/>
</dbReference>
<dbReference type="EMBL" id="JACCCW010000001">
    <property type="protein sequence ID" value="NYF78692.1"/>
    <property type="molecule type" value="Genomic_DNA"/>
</dbReference>
<evidence type="ECO:0000313" key="3">
    <source>
        <dbReference type="Proteomes" id="UP000589520"/>
    </source>
</evidence>
<feature type="transmembrane region" description="Helical" evidence="1">
    <location>
        <begin position="262"/>
        <end position="280"/>
    </location>
</feature>
<feature type="transmembrane region" description="Helical" evidence="1">
    <location>
        <begin position="143"/>
        <end position="166"/>
    </location>
</feature>
<keyword evidence="1" id="KW-0472">Membrane</keyword>
<sequence>MAAPRRNIPAILTLLFVTPLVAEYLLGDLPLKLLPALIVLAPAYGGGAVLIRETARRTGRGWPTMLMLGAAYTFIAEGLVTQSLFNHDYLKMHMHLLDHAYLPALGIGGWWTLFMFNLHTFWSMGVSIALVEALFPAEAETPWLGPIGDSVVALIFVLGSAANFGIGFKQNQFVASKAQLLSAAVVSVLLMASASLIPLRRSRTASSRVPSPWITGAIAFVLGMSVLNTPPKWGWAAVGALLLIDAVFLALVTFFSQQTEWTALHTLSLAAGGALSYGIRALTQRPLVGGLLWMRISNIVFLTAAIWLILLAAGRVIRYQKTAYSDQR</sequence>
<dbReference type="Proteomes" id="UP000589520">
    <property type="component" value="Unassembled WGS sequence"/>
</dbReference>
<comment type="caution">
    <text evidence="2">The sequence shown here is derived from an EMBL/GenBank/DDBJ whole genome shotgun (WGS) entry which is preliminary data.</text>
</comment>
<feature type="transmembrane region" description="Helical" evidence="1">
    <location>
        <begin position="178"/>
        <end position="197"/>
    </location>
</feature>
<feature type="transmembrane region" description="Helical" evidence="1">
    <location>
        <begin position="63"/>
        <end position="85"/>
    </location>
</feature>
<dbReference type="AlphaFoldDB" id="A0A7Y9PF75"/>
<keyword evidence="3" id="KW-1185">Reference proteome</keyword>
<evidence type="ECO:0000313" key="2">
    <source>
        <dbReference type="EMBL" id="NYF78692.1"/>
    </source>
</evidence>